<dbReference type="GO" id="GO:0016301">
    <property type="term" value="F:kinase activity"/>
    <property type="evidence" value="ECO:0007669"/>
    <property type="project" value="UniProtKB-KW"/>
</dbReference>
<reference evidence="6 7" key="1">
    <citation type="submission" date="2023-05" db="EMBL/GenBank/DDBJ databases">
        <title>B98-5 Cell Line De Novo Hybrid Assembly: An Optical Mapping Approach.</title>
        <authorList>
            <person name="Kananen K."/>
            <person name="Auerbach J.A."/>
            <person name="Kautto E."/>
            <person name="Blachly J.S."/>
        </authorList>
    </citation>
    <scope>NUCLEOTIDE SEQUENCE [LARGE SCALE GENOMIC DNA]</scope>
    <source>
        <strain evidence="6">B95-8</strain>
        <tissue evidence="6">Cell line</tissue>
    </source>
</reference>
<keyword evidence="6" id="KW-0808">Transferase</keyword>
<dbReference type="PANTHER" id="PTHR15454">
    <property type="entry name" value="NISCHARIN RELATED"/>
    <property type="match status" value="1"/>
</dbReference>
<evidence type="ECO:0000259" key="5">
    <source>
        <dbReference type="Pfam" id="PF15904"/>
    </source>
</evidence>
<dbReference type="InterPro" id="IPR031782">
    <property type="entry name" value="LIP1_N"/>
</dbReference>
<evidence type="ECO:0000256" key="4">
    <source>
        <dbReference type="ARBA" id="ARBA00022737"/>
    </source>
</evidence>
<dbReference type="InterPro" id="IPR032675">
    <property type="entry name" value="LRR_dom_sf"/>
</dbReference>
<gene>
    <name evidence="6" type="primary">STK11IP</name>
    <name evidence="6" type="ORF">P7K49_013562</name>
</gene>
<evidence type="ECO:0000313" key="7">
    <source>
        <dbReference type="Proteomes" id="UP001266305"/>
    </source>
</evidence>
<keyword evidence="2" id="KW-0963">Cytoplasm</keyword>
<feature type="domain" description="LKB1 serine/threonine kinase interacting protein 1 N-terminal" evidence="5">
    <location>
        <begin position="6"/>
        <end position="90"/>
    </location>
</feature>
<accession>A0ABQ9VJ94</accession>
<evidence type="ECO:0000313" key="6">
    <source>
        <dbReference type="EMBL" id="KAK2108397.1"/>
    </source>
</evidence>
<protein>
    <submittedName>
        <fullName evidence="6">Serine/threonine-protein kinase 11-interacting protein</fullName>
    </submittedName>
</protein>
<evidence type="ECO:0000256" key="3">
    <source>
        <dbReference type="ARBA" id="ARBA00022614"/>
    </source>
</evidence>
<evidence type="ECO:0000256" key="2">
    <source>
        <dbReference type="ARBA" id="ARBA00022490"/>
    </source>
</evidence>
<dbReference type="Proteomes" id="UP001266305">
    <property type="component" value="Unassembled WGS sequence"/>
</dbReference>
<keyword evidence="4" id="KW-0677">Repeat</keyword>
<dbReference type="PANTHER" id="PTHR15454:SF69">
    <property type="entry name" value="SERINE_THREONINE-PROTEIN KINASE 11-INTERACTING PROTEIN"/>
    <property type="match status" value="1"/>
</dbReference>
<comment type="caution">
    <text evidence="6">The sequence shown here is derived from an EMBL/GenBank/DDBJ whole genome shotgun (WGS) entry which is preliminary data.</text>
</comment>
<organism evidence="6 7">
    <name type="scientific">Saguinus oedipus</name>
    <name type="common">Cotton-top tamarin</name>
    <name type="synonym">Oedipomidas oedipus</name>
    <dbReference type="NCBI Taxonomy" id="9490"/>
    <lineage>
        <taxon>Eukaryota</taxon>
        <taxon>Metazoa</taxon>
        <taxon>Chordata</taxon>
        <taxon>Craniata</taxon>
        <taxon>Vertebrata</taxon>
        <taxon>Euteleostomi</taxon>
        <taxon>Mammalia</taxon>
        <taxon>Eutheria</taxon>
        <taxon>Euarchontoglires</taxon>
        <taxon>Primates</taxon>
        <taxon>Haplorrhini</taxon>
        <taxon>Platyrrhini</taxon>
        <taxon>Cebidae</taxon>
        <taxon>Callitrichinae</taxon>
        <taxon>Saguinus</taxon>
    </lineage>
</organism>
<keyword evidence="7" id="KW-1185">Reference proteome</keyword>
<sequence length="325" mass="35694">MTTARRDSLVWKLAGLLRESGDVVLSGCSTLSLLTPTLQQLNHIFELHLGPWSPGQTGFVALPSHPADSPAILQLQFLFDVLQKTLSLKVLGLVHVPGPGPPGPIKIFPFKSLRHLELRGVPLHCLHGLRGIYSQLETLICSKSLQALEELLSACGGDFCSALPWLALLSADFSYNALTSLDSSLRLLSALRFLNLSHNQVRDCQGFLMLQACLEQLRNLRHLDLAYNLLEGHRELSPLWLLAELRKRGTLCGSTLRTERPLPSTCHHGLGMLLPFLLDGKVLSLTDFQVGVIRGQGLIGEDMKGEHWEGNRGLAGDRVFLVSGK</sequence>
<keyword evidence="3" id="KW-0433">Leucine-rich repeat</keyword>
<dbReference type="Gene3D" id="3.80.10.10">
    <property type="entry name" value="Ribonuclease Inhibitor"/>
    <property type="match status" value="1"/>
</dbReference>
<keyword evidence="6" id="KW-0418">Kinase</keyword>
<dbReference type="InterPro" id="IPR001611">
    <property type="entry name" value="Leu-rich_rpt"/>
</dbReference>
<dbReference type="SUPFAM" id="SSF52047">
    <property type="entry name" value="RNI-like"/>
    <property type="match status" value="1"/>
</dbReference>
<dbReference type="PROSITE" id="PS51450">
    <property type="entry name" value="LRR"/>
    <property type="match status" value="2"/>
</dbReference>
<comment type="subcellular location">
    <subcellularLocation>
        <location evidence="1">Cytoplasm</location>
    </subcellularLocation>
</comment>
<dbReference type="Pfam" id="PF15904">
    <property type="entry name" value="LIP1"/>
    <property type="match status" value="1"/>
</dbReference>
<evidence type="ECO:0000256" key="1">
    <source>
        <dbReference type="ARBA" id="ARBA00004496"/>
    </source>
</evidence>
<proteinExistence type="predicted"/>
<name>A0ABQ9VJ94_SAGOE</name>
<dbReference type="EMBL" id="JASSZA010000006">
    <property type="protein sequence ID" value="KAK2108397.1"/>
    <property type="molecule type" value="Genomic_DNA"/>
</dbReference>